<dbReference type="AlphaFoldDB" id="A0A9W4UVY2"/>
<accession>A0A9W4UVY2</accession>
<dbReference type="InterPro" id="IPR022024">
    <property type="entry name" value="DUF3602"/>
</dbReference>
<keyword evidence="3" id="KW-1185">Reference proteome</keyword>
<feature type="compositionally biased region" description="Gly residues" evidence="1">
    <location>
        <begin position="107"/>
        <end position="120"/>
    </location>
</feature>
<dbReference type="PANTHER" id="PTHR34693">
    <property type="entry name" value="PROTEIN PAR32"/>
    <property type="match status" value="1"/>
</dbReference>
<dbReference type="Proteomes" id="UP001152607">
    <property type="component" value="Unassembled WGS sequence"/>
</dbReference>
<feature type="compositionally biased region" description="Polar residues" evidence="1">
    <location>
        <begin position="32"/>
        <end position="43"/>
    </location>
</feature>
<name>A0A9W4UVY2_9PLEO</name>
<dbReference type="OrthoDB" id="5424462at2759"/>
<feature type="region of interest" description="Disordered" evidence="1">
    <location>
        <begin position="1"/>
        <end position="20"/>
    </location>
</feature>
<evidence type="ECO:0000256" key="1">
    <source>
        <dbReference type="SAM" id="MobiDB-lite"/>
    </source>
</evidence>
<organism evidence="2 3">
    <name type="scientific">Periconia digitata</name>
    <dbReference type="NCBI Taxonomy" id="1303443"/>
    <lineage>
        <taxon>Eukaryota</taxon>
        <taxon>Fungi</taxon>
        <taxon>Dikarya</taxon>
        <taxon>Ascomycota</taxon>
        <taxon>Pezizomycotina</taxon>
        <taxon>Dothideomycetes</taxon>
        <taxon>Pleosporomycetidae</taxon>
        <taxon>Pleosporales</taxon>
        <taxon>Massarineae</taxon>
        <taxon>Periconiaceae</taxon>
        <taxon>Periconia</taxon>
    </lineage>
</organism>
<evidence type="ECO:0000313" key="3">
    <source>
        <dbReference type="Proteomes" id="UP001152607"/>
    </source>
</evidence>
<dbReference type="EMBL" id="CAOQHR010000013">
    <property type="protein sequence ID" value="CAI6342464.1"/>
    <property type="molecule type" value="Genomic_DNA"/>
</dbReference>
<proteinExistence type="predicted"/>
<sequence length="170" mass="17642">MGLSYHITEPHPSIPSASTTIYYGRGGAGNKTRITPSTITPGPTASGPASRLPLSPPPSNARFLSGRGGAGNVHREKERAMFSFDEELAQQERLRENAAPVYHIGRGGAGNFSGAGGAGVGDERARMGRVDSNASDVSSGSERESSGSAGGNVRRSLEGVWGKVSRGFSR</sequence>
<comment type="caution">
    <text evidence="2">The sequence shown here is derived from an EMBL/GenBank/DDBJ whole genome shotgun (WGS) entry which is preliminary data.</text>
</comment>
<dbReference type="Pfam" id="PF12223">
    <property type="entry name" value="DUF3602"/>
    <property type="match status" value="1"/>
</dbReference>
<feature type="region of interest" description="Disordered" evidence="1">
    <location>
        <begin position="107"/>
        <end position="156"/>
    </location>
</feature>
<protein>
    <submittedName>
        <fullName evidence="2">Uncharacterized protein</fullName>
    </submittedName>
</protein>
<feature type="region of interest" description="Disordered" evidence="1">
    <location>
        <begin position="25"/>
        <end position="72"/>
    </location>
</feature>
<gene>
    <name evidence="2" type="ORF">PDIGIT_LOCUS15671</name>
</gene>
<evidence type="ECO:0000313" key="2">
    <source>
        <dbReference type="EMBL" id="CAI6342464.1"/>
    </source>
</evidence>
<dbReference type="PANTHER" id="PTHR34693:SF2">
    <property type="entry name" value="DUF3602 DOMAIN-CONTAINING PROTEIN"/>
    <property type="match status" value="1"/>
</dbReference>
<reference evidence="2" key="1">
    <citation type="submission" date="2023-01" db="EMBL/GenBank/DDBJ databases">
        <authorList>
            <person name="Van Ghelder C."/>
            <person name="Rancurel C."/>
        </authorList>
    </citation>
    <scope>NUCLEOTIDE SEQUENCE</scope>
    <source>
        <strain evidence="2">CNCM I-4278</strain>
    </source>
</reference>
<dbReference type="InterPro" id="IPR053203">
    <property type="entry name" value="Cisplatin_resist-associated"/>
</dbReference>